<dbReference type="EMBL" id="MUHD01000008">
    <property type="protein sequence ID" value="OXB10070.1"/>
    <property type="molecule type" value="Genomic_DNA"/>
</dbReference>
<keyword evidence="3" id="KW-1185">Reference proteome</keyword>
<gene>
    <name evidence="2" type="ORF">B0A81_04625</name>
</gene>
<keyword evidence="1" id="KW-1133">Transmembrane helix</keyword>
<proteinExistence type="predicted"/>
<dbReference type="Proteomes" id="UP000198381">
    <property type="component" value="Unassembled WGS sequence"/>
</dbReference>
<feature type="transmembrane region" description="Helical" evidence="1">
    <location>
        <begin position="7"/>
        <end position="28"/>
    </location>
</feature>
<feature type="transmembrane region" description="Helical" evidence="1">
    <location>
        <begin position="34"/>
        <end position="54"/>
    </location>
</feature>
<comment type="caution">
    <text evidence="2">The sequence shown here is derived from an EMBL/GenBank/DDBJ whole genome shotgun (WGS) entry which is preliminary data.</text>
</comment>
<evidence type="ECO:0000313" key="2">
    <source>
        <dbReference type="EMBL" id="OXB10070.1"/>
    </source>
</evidence>
<evidence type="ECO:0008006" key="4">
    <source>
        <dbReference type="Google" id="ProtNLM"/>
    </source>
</evidence>
<name>A0ABX4CXX3_9FLAO</name>
<sequence length="147" mass="17135">MIYKLSLSAILIKLLLIGIAFNCLFYFAAKNFDFVIYVFSFIIIVGLEVLIFFLKPFLYKIVILENSICFCYKKFLINSFSEKVKKEQLSFSYKPEIGARGSEADELRFYINGKNITGIGRGFDGWKQEIIHDIIEEFENLNIKQKI</sequence>
<accession>A0ABX4CXX3</accession>
<keyword evidence="1" id="KW-0472">Membrane</keyword>
<protein>
    <recommendedName>
        <fullName evidence="4">PH domain-containing protein</fullName>
    </recommendedName>
</protein>
<evidence type="ECO:0000313" key="3">
    <source>
        <dbReference type="Proteomes" id="UP000198381"/>
    </source>
</evidence>
<evidence type="ECO:0000256" key="1">
    <source>
        <dbReference type="SAM" id="Phobius"/>
    </source>
</evidence>
<organism evidence="2 3">
    <name type="scientific">Flavobacterium plurextorum</name>
    <dbReference type="NCBI Taxonomy" id="1114867"/>
    <lineage>
        <taxon>Bacteria</taxon>
        <taxon>Pseudomonadati</taxon>
        <taxon>Bacteroidota</taxon>
        <taxon>Flavobacteriia</taxon>
        <taxon>Flavobacteriales</taxon>
        <taxon>Flavobacteriaceae</taxon>
        <taxon>Flavobacterium</taxon>
    </lineage>
</organism>
<keyword evidence="1" id="KW-0812">Transmembrane</keyword>
<reference evidence="2 3" key="1">
    <citation type="submission" date="2016-11" db="EMBL/GenBank/DDBJ databases">
        <title>Whole genomes of Flavobacteriaceae.</title>
        <authorList>
            <person name="Stine C."/>
            <person name="Li C."/>
            <person name="Tadesse D."/>
        </authorList>
    </citation>
    <scope>NUCLEOTIDE SEQUENCE [LARGE SCALE GENOMIC DNA]</scope>
    <source>
        <strain evidence="2 3">CCUG 60112</strain>
    </source>
</reference>